<name>A0AAV6KMB8_9ERIC</name>
<sequence length="85" mass="10193">MQFLLDKLQDKRYIEFHRKDDIDYVKDLFWSHLTSGDMLCAFPQVLLMDCTYKTNRYRFPLLQIVGVTSTEKTFSVAFAFIDREK</sequence>
<feature type="domain" description="MULE transposase" evidence="1">
    <location>
        <begin position="45"/>
        <end position="85"/>
    </location>
</feature>
<keyword evidence="3" id="KW-1185">Reference proteome</keyword>
<evidence type="ECO:0000313" key="3">
    <source>
        <dbReference type="Proteomes" id="UP000823749"/>
    </source>
</evidence>
<accession>A0AAV6KMB8</accession>
<evidence type="ECO:0000313" key="2">
    <source>
        <dbReference type="EMBL" id="KAG5553673.1"/>
    </source>
</evidence>
<gene>
    <name evidence="2" type="ORF">RHGRI_011536</name>
</gene>
<proteinExistence type="predicted"/>
<dbReference type="PANTHER" id="PTHR47718">
    <property type="entry name" value="OS01G0519700 PROTEIN"/>
    <property type="match status" value="1"/>
</dbReference>
<comment type="caution">
    <text evidence="2">The sequence shown here is derived from an EMBL/GenBank/DDBJ whole genome shotgun (WGS) entry which is preliminary data.</text>
</comment>
<dbReference type="InterPro" id="IPR018289">
    <property type="entry name" value="MULE_transposase_dom"/>
</dbReference>
<dbReference type="Pfam" id="PF10551">
    <property type="entry name" value="MULE"/>
    <property type="match status" value="1"/>
</dbReference>
<dbReference type="PANTHER" id="PTHR47718:SF10">
    <property type="entry name" value="PROTEIN FAR1-RELATED SEQUENCE"/>
    <property type="match status" value="1"/>
</dbReference>
<evidence type="ECO:0000259" key="1">
    <source>
        <dbReference type="Pfam" id="PF10551"/>
    </source>
</evidence>
<dbReference type="Proteomes" id="UP000823749">
    <property type="component" value="Chromosome 4"/>
</dbReference>
<organism evidence="2 3">
    <name type="scientific">Rhododendron griersonianum</name>
    <dbReference type="NCBI Taxonomy" id="479676"/>
    <lineage>
        <taxon>Eukaryota</taxon>
        <taxon>Viridiplantae</taxon>
        <taxon>Streptophyta</taxon>
        <taxon>Embryophyta</taxon>
        <taxon>Tracheophyta</taxon>
        <taxon>Spermatophyta</taxon>
        <taxon>Magnoliopsida</taxon>
        <taxon>eudicotyledons</taxon>
        <taxon>Gunneridae</taxon>
        <taxon>Pentapetalae</taxon>
        <taxon>asterids</taxon>
        <taxon>Ericales</taxon>
        <taxon>Ericaceae</taxon>
        <taxon>Ericoideae</taxon>
        <taxon>Rhodoreae</taxon>
        <taxon>Rhododendron</taxon>
    </lineage>
</organism>
<dbReference type="EMBL" id="JACTNZ010000004">
    <property type="protein sequence ID" value="KAG5553673.1"/>
    <property type="molecule type" value="Genomic_DNA"/>
</dbReference>
<reference evidence="2" key="1">
    <citation type="submission" date="2020-08" db="EMBL/GenBank/DDBJ databases">
        <title>Plant Genome Project.</title>
        <authorList>
            <person name="Zhang R.-G."/>
        </authorList>
    </citation>
    <scope>NUCLEOTIDE SEQUENCE</scope>
    <source>
        <strain evidence="2">WSP0</strain>
        <tissue evidence="2">Leaf</tissue>
    </source>
</reference>
<protein>
    <recommendedName>
        <fullName evidence="1">MULE transposase domain-containing protein</fullName>
    </recommendedName>
</protein>
<dbReference type="AlphaFoldDB" id="A0AAV6KMB8"/>